<dbReference type="InterPro" id="IPR047057">
    <property type="entry name" value="MerR_fam"/>
</dbReference>
<proteinExistence type="predicted"/>
<dbReference type="GO" id="GO:0008168">
    <property type="term" value="F:methyltransferase activity"/>
    <property type="evidence" value="ECO:0007669"/>
    <property type="project" value="UniProtKB-KW"/>
</dbReference>
<comment type="caution">
    <text evidence="6">The sequence shown here is derived from an EMBL/GenBank/DDBJ whole genome shotgun (WGS) entry which is preliminary data.</text>
</comment>
<dbReference type="AlphaFoldDB" id="A0A7X2Z8B5"/>
<dbReference type="SUPFAM" id="SSF53335">
    <property type="entry name" value="S-adenosyl-L-methionine-dependent methyltransferases"/>
    <property type="match status" value="1"/>
</dbReference>
<organism evidence="6 7">
    <name type="scientific">Paenibacillus validus</name>
    <dbReference type="NCBI Taxonomy" id="44253"/>
    <lineage>
        <taxon>Bacteria</taxon>
        <taxon>Bacillati</taxon>
        <taxon>Bacillota</taxon>
        <taxon>Bacilli</taxon>
        <taxon>Bacillales</taxon>
        <taxon>Paenibacillaceae</taxon>
        <taxon>Paenibacillus</taxon>
    </lineage>
</organism>
<sequence length="336" mass="38681">MRINDLAKRVNVTPRAIRLYEQKGLLKPQRSTGNGYRTYTEHDAWRLQMIASLREIGLGLNQIRKLLDKYDQGDTAEVHHDLEMQRMSMVSKWVELKYAIAMTDELIARLEAKQGLHLEDLFQLAEDFKHQKGHSAWQDKWGFDRIAGDYDQSAPLFAAGPFISAQEYEAVLEFIRQWVAPQRDEAGLDIGTGTGNLAGKLLATGASMHAIDQSKEMLARCRDKFPQLPTKLGNALSLPFLDKQFHFVVTAFAFHHLDEAQQMLALEEMNRVLKPNGRICISGLMFDHNHNPFQARSDKHPSDRSKLLEWFHNHEFITVQHQMNPWVHVIYAVRKN</sequence>
<dbReference type="Pfam" id="PF13411">
    <property type="entry name" value="MerR_1"/>
    <property type="match status" value="1"/>
</dbReference>
<dbReference type="PROSITE" id="PS50937">
    <property type="entry name" value="HTH_MERR_2"/>
    <property type="match status" value="1"/>
</dbReference>
<dbReference type="InterPro" id="IPR000551">
    <property type="entry name" value="MerR-type_HTH_dom"/>
</dbReference>
<feature type="domain" description="HTH merR-type" evidence="5">
    <location>
        <begin position="1"/>
        <end position="69"/>
    </location>
</feature>
<dbReference type="Proteomes" id="UP000450917">
    <property type="component" value="Unassembled WGS sequence"/>
</dbReference>
<name>A0A7X2Z8B5_9BACL</name>
<keyword evidence="3" id="KW-0238">DNA-binding</keyword>
<evidence type="ECO:0000313" key="6">
    <source>
        <dbReference type="EMBL" id="MUG69481.1"/>
    </source>
</evidence>
<evidence type="ECO:0000256" key="2">
    <source>
        <dbReference type="ARBA" id="ARBA00023015"/>
    </source>
</evidence>
<dbReference type="InterPro" id="IPR009061">
    <property type="entry name" value="DNA-bd_dom_put_sf"/>
</dbReference>
<accession>A0A7X2Z8B5</accession>
<dbReference type="PANTHER" id="PTHR30204:SF69">
    <property type="entry name" value="MERR-FAMILY TRANSCRIPTIONAL REGULATOR"/>
    <property type="match status" value="1"/>
</dbReference>
<evidence type="ECO:0000256" key="3">
    <source>
        <dbReference type="ARBA" id="ARBA00023125"/>
    </source>
</evidence>
<dbReference type="GO" id="GO:0003677">
    <property type="term" value="F:DNA binding"/>
    <property type="evidence" value="ECO:0007669"/>
    <property type="project" value="UniProtKB-KW"/>
</dbReference>
<dbReference type="PANTHER" id="PTHR30204">
    <property type="entry name" value="REDOX-CYCLING DRUG-SENSING TRANSCRIPTIONAL ACTIVATOR SOXR"/>
    <property type="match status" value="1"/>
</dbReference>
<keyword evidence="4" id="KW-0804">Transcription</keyword>
<dbReference type="RefSeq" id="WP_155613878.1">
    <property type="nucleotide sequence ID" value="NZ_WNZX01000001.1"/>
</dbReference>
<keyword evidence="6" id="KW-0808">Transferase</keyword>
<evidence type="ECO:0000313" key="7">
    <source>
        <dbReference type="Proteomes" id="UP000450917"/>
    </source>
</evidence>
<dbReference type="PRINTS" id="PR00040">
    <property type="entry name" value="HTHMERR"/>
</dbReference>
<gene>
    <name evidence="6" type="ORF">GNP93_02200</name>
</gene>
<dbReference type="InterPro" id="IPR013216">
    <property type="entry name" value="Methyltransf_11"/>
</dbReference>
<keyword evidence="7" id="KW-1185">Reference proteome</keyword>
<dbReference type="GO" id="GO:0003700">
    <property type="term" value="F:DNA-binding transcription factor activity"/>
    <property type="evidence" value="ECO:0007669"/>
    <property type="project" value="InterPro"/>
</dbReference>
<keyword evidence="6" id="KW-0489">Methyltransferase</keyword>
<protein>
    <submittedName>
        <fullName evidence="6">Methyltransferase domain-containing protein</fullName>
    </submittedName>
</protein>
<dbReference type="InterPro" id="IPR029063">
    <property type="entry name" value="SAM-dependent_MTases_sf"/>
</dbReference>
<dbReference type="GO" id="GO:0032259">
    <property type="term" value="P:methylation"/>
    <property type="evidence" value="ECO:0007669"/>
    <property type="project" value="UniProtKB-KW"/>
</dbReference>
<evidence type="ECO:0000256" key="4">
    <source>
        <dbReference type="ARBA" id="ARBA00023163"/>
    </source>
</evidence>
<evidence type="ECO:0000256" key="1">
    <source>
        <dbReference type="ARBA" id="ARBA00022491"/>
    </source>
</evidence>
<dbReference type="EMBL" id="WNZX01000001">
    <property type="protein sequence ID" value="MUG69481.1"/>
    <property type="molecule type" value="Genomic_DNA"/>
</dbReference>
<dbReference type="CDD" id="cd00592">
    <property type="entry name" value="HTH_MerR-like"/>
    <property type="match status" value="1"/>
</dbReference>
<keyword evidence="2" id="KW-0805">Transcription regulation</keyword>
<evidence type="ECO:0000259" key="5">
    <source>
        <dbReference type="PROSITE" id="PS50937"/>
    </source>
</evidence>
<dbReference type="Pfam" id="PF08241">
    <property type="entry name" value="Methyltransf_11"/>
    <property type="match status" value="1"/>
</dbReference>
<keyword evidence="1" id="KW-0678">Repressor</keyword>
<dbReference type="SUPFAM" id="SSF46955">
    <property type="entry name" value="Putative DNA-binding domain"/>
    <property type="match status" value="1"/>
</dbReference>
<dbReference type="Gene3D" id="1.10.1660.10">
    <property type="match status" value="1"/>
</dbReference>
<dbReference type="Gene3D" id="3.40.50.150">
    <property type="entry name" value="Vaccinia Virus protein VP39"/>
    <property type="match status" value="1"/>
</dbReference>
<dbReference type="CDD" id="cd02440">
    <property type="entry name" value="AdoMet_MTases"/>
    <property type="match status" value="1"/>
</dbReference>
<reference evidence="6 7" key="1">
    <citation type="submission" date="2019-11" db="EMBL/GenBank/DDBJ databases">
        <title>Draft genome sequences of five Paenibacillus species of dairy origin.</title>
        <authorList>
            <person name="Olajide A.M."/>
            <person name="Chen S."/>
            <person name="Lapointe G."/>
        </authorList>
    </citation>
    <scope>NUCLEOTIDE SEQUENCE [LARGE SCALE GENOMIC DNA]</scope>
    <source>
        <strain evidence="6 7">2CS3</strain>
    </source>
</reference>
<dbReference type="SMART" id="SM00422">
    <property type="entry name" value="HTH_MERR"/>
    <property type="match status" value="1"/>
</dbReference>